<proteinExistence type="predicted"/>
<keyword evidence="4" id="KW-1185">Reference proteome</keyword>
<keyword evidence="1" id="KW-0175">Coiled coil</keyword>
<dbReference type="STRING" id="29920.A0A329S617"/>
<dbReference type="AlphaFoldDB" id="A0A329S617"/>
<evidence type="ECO:0000256" key="1">
    <source>
        <dbReference type="SAM" id="Coils"/>
    </source>
</evidence>
<gene>
    <name evidence="3" type="ORF">PC110_g12539</name>
</gene>
<comment type="caution">
    <text evidence="3">The sequence shown here is derived from an EMBL/GenBank/DDBJ whole genome shotgun (WGS) entry which is preliminary data.</text>
</comment>
<accession>A0A329S617</accession>
<feature type="compositionally biased region" description="Low complexity" evidence="2">
    <location>
        <begin position="217"/>
        <end position="238"/>
    </location>
</feature>
<evidence type="ECO:0000313" key="4">
    <source>
        <dbReference type="Proteomes" id="UP000251314"/>
    </source>
</evidence>
<organism evidence="3 4">
    <name type="scientific">Phytophthora cactorum</name>
    <dbReference type="NCBI Taxonomy" id="29920"/>
    <lineage>
        <taxon>Eukaryota</taxon>
        <taxon>Sar</taxon>
        <taxon>Stramenopiles</taxon>
        <taxon>Oomycota</taxon>
        <taxon>Peronosporomycetes</taxon>
        <taxon>Peronosporales</taxon>
        <taxon>Peronosporaceae</taxon>
        <taxon>Phytophthora</taxon>
    </lineage>
</organism>
<feature type="compositionally biased region" description="Low complexity" evidence="2">
    <location>
        <begin position="20"/>
        <end position="30"/>
    </location>
</feature>
<dbReference type="InterPro" id="IPR023393">
    <property type="entry name" value="START-like_dom_sf"/>
</dbReference>
<sequence length="519" mass="57363">MDQRNSPYGMPAGRGGLPGGMPQQQQQQQQHYSMQDMMFDPLPMNNGMFHQAPGVGGHMMHQQHPGARGGGMQGLGGLMPQQGLVTPEDDLDDLMSALGDPVGMNAQQQNMGQMPSHVYDQSHLMPPRSQAPNLQPGRSQELPLPIQTPPMQQSGMPNSMHMNQIAPNGARMGVAMQQQNMGAPSTIGGLGNLSTSIPAPVAPRQAAVAPSAIVPTSTTSMASTSSRALATSSNNGGSSDEDGNLGEDDTQKKKERRRQQVRYASRRRRKKQKDEESFLRDRIAELKEQIRIIGGDLTEQCSQMAGMSEQALTEAYEKQMVTVQTLRKDNNKLKEQLLQHENFARMIQYGLNALPSDCRDVDRKKIAGVPMWISDQMNPLKGPTLVVDLNLCHEAQFRILQKVTDDIVVVHRIASVASDLSDREFISVAFRFRDGDNYFIGIKSITVQTEAAENCIRGEECQGWMFVGGENETSQWKAHFLGYYDVKGEKDDKVLNQLANEAMFGMLRWESEAMHPLSV</sequence>
<dbReference type="Gene3D" id="3.30.530.20">
    <property type="match status" value="1"/>
</dbReference>
<evidence type="ECO:0000256" key="2">
    <source>
        <dbReference type="SAM" id="MobiDB-lite"/>
    </source>
</evidence>
<reference evidence="3 4" key="1">
    <citation type="submission" date="2018-01" db="EMBL/GenBank/DDBJ databases">
        <title>Draft genome of the strawberry crown rot pathogen Phytophthora cactorum.</title>
        <authorList>
            <person name="Armitage A.D."/>
            <person name="Lysoe E."/>
            <person name="Nellist C.F."/>
            <person name="Harrison R.J."/>
            <person name="Brurberg M.B."/>
        </authorList>
    </citation>
    <scope>NUCLEOTIDE SEQUENCE [LARGE SCALE GENOMIC DNA]</scope>
    <source>
        <strain evidence="3 4">10300</strain>
    </source>
</reference>
<feature type="compositionally biased region" description="Acidic residues" evidence="2">
    <location>
        <begin position="239"/>
        <end position="248"/>
    </location>
</feature>
<feature type="region of interest" description="Disordered" evidence="2">
    <location>
        <begin position="1"/>
        <end position="31"/>
    </location>
</feature>
<dbReference type="OrthoDB" id="74575at2759"/>
<dbReference type="CDD" id="cd14686">
    <property type="entry name" value="bZIP"/>
    <property type="match status" value="1"/>
</dbReference>
<dbReference type="EMBL" id="MJFZ01000337">
    <property type="protein sequence ID" value="RAW31108.1"/>
    <property type="molecule type" value="Genomic_DNA"/>
</dbReference>
<protein>
    <recommendedName>
        <fullName evidence="5">BZIP domain-containing protein</fullName>
    </recommendedName>
</protein>
<evidence type="ECO:0000313" key="3">
    <source>
        <dbReference type="EMBL" id="RAW31108.1"/>
    </source>
</evidence>
<feature type="region of interest" description="Disordered" evidence="2">
    <location>
        <begin position="217"/>
        <end position="276"/>
    </location>
</feature>
<evidence type="ECO:0008006" key="5">
    <source>
        <dbReference type="Google" id="ProtNLM"/>
    </source>
</evidence>
<dbReference type="SUPFAM" id="SSF55961">
    <property type="entry name" value="Bet v1-like"/>
    <property type="match status" value="1"/>
</dbReference>
<dbReference type="VEuPathDB" id="FungiDB:PC110_g12539"/>
<name>A0A329S617_9STRA</name>
<dbReference type="Proteomes" id="UP000251314">
    <property type="component" value="Unassembled WGS sequence"/>
</dbReference>
<feature type="compositionally biased region" description="Basic residues" evidence="2">
    <location>
        <begin position="253"/>
        <end position="271"/>
    </location>
</feature>
<feature type="coiled-coil region" evidence="1">
    <location>
        <begin position="316"/>
        <end position="343"/>
    </location>
</feature>